<dbReference type="PANTHER" id="PTHR10151">
    <property type="entry name" value="ECTONUCLEOTIDE PYROPHOSPHATASE/PHOSPHODIESTERASE"/>
    <property type="match status" value="1"/>
</dbReference>
<dbReference type="STRING" id="584787.GCA_001247655_01374"/>
<evidence type="ECO:0000313" key="2">
    <source>
        <dbReference type="EMBL" id="ROQ18749.1"/>
    </source>
</evidence>
<dbReference type="Pfam" id="PF01663">
    <property type="entry name" value="Phosphodiest"/>
    <property type="match status" value="1"/>
</dbReference>
<feature type="signal peptide" evidence="1">
    <location>
        <begin position="1"/>
        <end position="22"/>
    </location>
</feature>
<dbReference type="Proteomes" id="UP000268033">
    <property type="component" value="Unassembled WGS sequence"/>
</dbReference>
<protein>
    <submittedName>
        <fullName evidence="2">Putative AlkP superfamily pyrophosphatase or phosphodiesterase</fullName>
    </submittedName>
</protein>
<dbReference type="PROSITE" id="PS51257">
    <property type="entry name" value="PROKAR_LIPOPROTEIN"/>
    <property type="match status" value="1"/>
</dbReference>
<dbReference type="CDD" id="cd16018">
    <property type="entry name" value="Enpp"/>
    <property type="match status" value="1"/>
</dbReference>
<dbReference type="SUPFAM" id="SSF53649">
    <property type="entry name" value="Alkaline phosphatase-like"/>
    <property type="match status" value="1"/>
</dbReference>
<dbReference type="AlphaFoldDB" id="A0A3N1NS67"/>
<dbReference type="InterPro" id="IPR017850">
    <property type="entry name" value="Alkaline_phosphatase_core_sf"/>
</dbReference>
<reference evidence="2 3" key="1">
    <citation type="submission" date="2018-11" db="EMBL/GenBank/DDBJ databases">
        <title>Genomic Encyclopedia of Type Strains, Phase IV (KMG-IV): sequencing the most valuable type-strain genomes for metagenomic binning, comparative biology and taxonomic classification.</title>
        <authorList>
            <person name="Goeker M."/>
        </authorList>
    </citation>
    <scope>NUCLEOTIDE SEQUENCE [LARGE SCALE GENOMIC DNA]</scope>
    <source>
        <strain evidence="2 3">DSM 21945</strain>
    </source>
</reference>
<keyword evidence="1" id="KW-0732">Signal</keyword>
<evidence type="ECO:0000313" key="3">
    <source>
        <dbReference type="Proteomes" id="UP000268033"/>
    </source>
</evidence>
<accession>A0A3N1NS67</accession>
<organism evidence="2 3">
    <name type="scientific">Gallaecimonas pentaromativorans</name>
    <dbReference type="NCBI Taxonomy" id="584787"/>
    <lineage>
        <taxon>Bacteria</taxon>
        <taxon>Pseudomonadati</taxon>
        <taxon>Pseudomonadota</taxon>
        <taxon>Gammaproteobacteria</taxon>
        <taxon>Enterobacterales</taxon>
        <taxon>Gallaecimonadaceae</taxon>
        <taxon>Gallaecimonas</taxon>
    </lineage>
</organism>
<keyword evidence="3" id="KW-1185">Reference proteome</keyword>
<dbReference type="Gene3D" id="3.40.720.10">
    <property type="entry name" value="Alkaline Phosphatase, subunit A"/>
    <property type="match status" value="1"/>
</dbReference>
<dbReference type="PANTHER" id="PTHR10151:SF120">
    <property type="entry name" value="BIS(5'-ADENOSYL)-TRIPHOSPHATASE"/>
    <property type="match status" value="1"/>
</dbReference>
<comment type="caution">
    <text evidence="2">The sequence shown here is derived from an EMBL/GenBank/DDBJ whole genome shotgun (WGS) entry which is preliminary data.</text>
</comment>
<dbReference type="GO" id="GO:0016787">
    <property type="term" value="F:hydrolase activity"/>
    <property type="evidence" value="ECO:0007669"/>
    <property type="project" value="UniProtKB-ARBA"/>
</dbReference>
<dbReference type="Gene3D" id="3.30.1360.180">
    <property type="match status" value="1"/>
</dbReference>
<proteinExistence type="predicted"/>
<evidence type="ECO:0000256" key="1">
    <source>
        <dbReference type="SAM" id="SignalP"/>
    </source>
</evidence>
<sequence>MNKLSLSLLALAMLGGCQSVPASKQTPAAEQQSVVMISLDGFRWDYIEKHGAPNLAAMAADGVRAEQMRPAYPTKTFPNHLTLVTGLYPTHHGIVDNHFCDKQRQECYSLGDGGKDSTWLKGIPLWNLAELNGLKSATYFWPESDALIGGMTPNYYYHYSKQADYEERINQIVDWLKLPADQRPQFVAGYFSLVDTMGHRFGPDAAQTRDAVKKVDALIGELRARLKSEVSQPVNLIVVSDHGMSTVDLDKAIDYRKLPISEDFKVVNASTRLMLYAKPGVDAMAIARQKQKLLGDARYQLLSKADLAERHYTDSPRIADIILETQAPLVFTDKDKKDFHGIGGNHGYTYTKDMGALFVAEGPAFKKGMMLPAFDNVDVYPTVAKILGIKLLSKVDGDGQGIAPGLN</sequence>
<feature type="chain" id="PRO_5018235812" evidence="1">
    <location>
        <begin position="23"/>
        <end position="407"/>
    </location>
</feature>
<name>A0A3N1NS67_9GAMM</name>
<gene>
    <name evidence="2" type="ORF">EDC28_11715</name>
</gene>
<dbReference type="RefSeq" id="WP_123422723.1">
    <property type="nucleotide sequence ID" value="NZ_RJUL01000017.1"/>
</dbReference>
<dbReference type="EMBL" id="RJUL01000017">
    <property type="protein sequence ID" value="ROQ18749.1"/>
    <property type="molecule type" value="Genomic_DNA"/>
</dbReference>
<dbReference type="InterPro" id="IPR002591">
    <property type="entry name" value="Phosphodiest/P_Trfase"/>
</dbReference>